<keyword evidence="2" id="KW-1185">Reference proteome</keyword>
<evidence type="ECO:0000313" key="2">
    <source>
        <dbReference type="Proteomes" id="UP000774326"/>
    </source>
</evidence>
<dbReference type="Proteomes" id="UP000774326">
    <property type="component" value="Unassembled WGS sequence"/>
</dbReference>
<reference evidence="1" key="2">
    <citation type="submission" date="2021-01" db="EMBL/GenBank/DDBJ databases">
        <authorList>
            <person name="Schikora-Tamarit M.A."/>
        </authorList>
    </citation>
    <scope>NUCLEOTIDE SEQUENCE</scope>
    <source>
        <strain evidence="1">CBS2887</strain>
    </source>
</reference>
<gene>
    <name evidence="1" type="ORF">WICPIJ_004059</name>
</gene>
<accession>A0A9P8TNA4</accession>
<evidence type="ECO:0000313" key="1">
    <source>
        <dbReference type="EMBL" id="KAH3684980.1"/>
    </source>
</evidence>
<feature type="non-terminal residue" evidence="1">
    <location>
        <position position="514"/>
    </location>
</feature>
<dbReference type="EMBL" id="JAEUBG010002243">
    <property type="protein sequence ID" value="KAH3684980.1"/>
    <property type="molecule type" value="Genomic_DNA"/>
</dbReference>
<dbReference type="OrthoDB" id="4081130at2759"/>
<reference evidence="1" key="1">
    <citation type="journal article" date="2021" name="Open Biol.">
        <title>Shared evolutionary footprints suggest mitochondrial oxidative damage underlies multiple complex I losses in fungi.</title>
        <authorList>
            <person name="Schikora-Tamarit M.A."/>
            <person name="Marcet-Houben M."/>
            <person name="Nosek J."/>
            <person name="Gabaldon T."/>
        </authorList>
    </citation>
    <scope>NUCLEOTIDE SEQUENCE</scope>
    <source>
        <strain evidence="1">CBS2887</strain>
    </source>
</reference>
<protein>
    <submittedName>
        <fullName evidence="1">Uncharacterized protein</fullName>
    </submittedName>
</protein>
<proteinExistence type="predicted"/>
<name>A0A9P8TNA4_WICPI</name>
<dbReference type="AlphaFoldDB" id="A0A9P8TNA4"/>
<sequence length="514" mass="58610">FASRSTNLVLSTFDSSHEFITYKLILTNLEKSIAIKPSIKGQQNTDNETQSNLNGILQLVVVIKRAAKQFFSEHALKKLADFSSLNGIIKNNQKYLFPSKQLTLEMVQKIMLSNHDLETVKKTKFIENVENLFLINSNFSSIEGQFCYYFGFGVYEVWTKRYSSSIMASEGSEKVTEGVLKANFDQLSTYFDQMSEIQREIDPTAVIMNFTLDTGCKRNLSQSITKFIKGTYKPFTAKNPPVLRTISCGLSLVHGSGDIQFGQLPLSIHIPPANPMFRRLPLSLTKRPLTPQLLQQRTFTSSTQRFNKQTNNKSEKSVNFRNFISVGIISTIILVQVVDAVNDSNTGNRNAGRSMSEHEYARQQARLKRKKAVFDEDDIEVKFLWSDKGISRSLSVPGYQVINPLQLIEEEKQNKESRFYDLLNEKDFVIPRGLVNDLVKNKLLAEAGKKKKFIVVVDDALNYDMKDFIQFEDKVKTIDKFVVLNSDTLHDAQRYYQTVKKVAKIDSLDQLSEN</sequence>
<organism evidence="1 2">
    <name type="scientific">Wickerhamomyces pijperi</name>
    <name type="common">Yeast</name>
    <name type="synonym">Pichia pijperi</name>
    <dbReference type="NCBI Taxonomy" id="599730"/>
    <lineage>
        <taxon>Eukaryota</taxon>
        <taxon>Fungi</taxon>
        <taxon>Dikarya</taxon>
        <taxon>Ascomycota</taxon>
        <taxon>Saccharomycotina</taxon>
        <taxon>Saccharomycetes</taxon>
        <taxon>Phaffomycetales</taxon>
        <taxon>Wickerhamomycetaceae</taxon>
        <taxon>Wickerhamomyces</taxon>
    </lineage>
</organism>
<comment type="caution">
    <text evidence="1">The sequence shown here is derived from an EMBL/GenBank/DDBJ whole genome shotgun (WGS) entry which is preliminary data.</text>
</comment>